<organism evidence="2 3">
    <name type="scientific">Lachancea thermotolerans (strain ATCC 56472 / CBS 6340 / NRRL Y-8284)</name>
    <name type="common">Yeast</name>
    <name type="synonym">Kluyveromyces thermotolerans</name>
    <dbReference type="NCBI Taxonomy" id="559295"/>
    <lineage>
        <taxon>Eukaryota</taxon>
        <taxon>Fungi</taxon>
        <taxon>Dikarya</taxon>
        <taxon>Ascomycota</taxon>
        <taxon>Saccharomycotina</taxon>
        <taxon>Saccharomycetes</taxon>
        <taxon>Saccharomycetales</taxon>
        <taxon>Saccharomycetaceae</taxon>
        <taxon>Lachancea</taxon>
    </lineage>
</organism>
<dbReference type="PANTHER" id="PTHR47345:SF1">
    <property type="entry name" value="CUT9-INTERACTING PROTEIN SCN1"/>
    <property type="match status" value="1"/>
</dbReference>
<dbReference type="eggNOG" id="KOG3020">
    <property type="taxonomic scope" value="Eukaryota"/>
</dbReference>
<dbReference type="Proteomes" id="UP000002036">
    <property type="component" value="Chromosome C"/>
</dbReference>
<dbReference type="HOGENOM" id="CLU_031506_3_1_1"/>
<proteinExistence type="predicted"/>
<dbReference type="InterPro" id="IPR032466">
    <property type="entry name" value="Metal_Hydrolase"/>
</dbReference>
<keyword evidence="1" id="KW-0479">Metal-binding</keyword>
<dbReference type="EMBL" id="CU928167">
    <property type="protein sequence ID" value="CAR21982.1"/>
    <property type="molecule type" value="Genomic_DNA"/>
</dbReference>
<dbReference type="InterPro" id="IPR053044">
    <property type="entry name" value="Metallo-hydrolase/TatD-type"/>
</dbReference>
<dbReference type="RefSeq" id="XP_002552420.1">
    <property type="nucleotide sequence ID" value="XM_002552374.1"/>
</dbReference>
<reference evidence="2 3" key="1">
    <citation type="journal article" date="2009" name="Genome Res.">
        <title>Comparative genomics of protoploid Saccharomycetaceae.</title>
        <authorList>
            <consortium name="The Genolevures Consortium"/>
            <person name="Souciet J.-L."/>
            <person name="Dujon B."/>
            <person name="Gaillardin C."/>
            <person name="Johnston M."/>
            <person name="Baret P.V."/>
            <person name="Cliften P."/>
            <person name="Sherman D.J."/>
            <person name="Weissenbach J."/>
            <person name="Westhof E."/>
            <person name="Wincker P."/>
            <person name="Jubin C."/>
            <person name="Poulain J."/>
            <person name="Barbe V."/>
            <person name="Segurens B."/>
            <person name="Artiguenave F."/>
            <person name="Anthouard V."/>
            <person name="Vacherie B."/>
            <person name="Val M.-E."/>
            <person name="Fulton R.S."/>
            <person name="Minx P."/>
            <person name="Wilson R."/>
            <person name="Durrens P."/>
            <person name="Jean G."/>
            <person name="Marck C."/>
            <person name="Martin T."/>
            <person name="Nikolski M."/>
            <person name="Rolland T."/>
            <person name="Seret M.-L."/>
            <person name="Casaregola S."/>
            <person name="Despons L."/>
            <person name="Fairhead C."/>
            <person name="Fischer G."/>
            <person name="Lafontaine I."/>
            <person name="Leh V."/>
            <person name="Lemaire M."/>
            <person name="de Montigny J."/>
            <person name="Neuveglise C."/>
            <person name="Thierry A."/>
            <person name="Blanc-Lenfle I."/>
            <person name="Bleykasten C."/>
            <person name="Diffels J."/>
            <person name="Fritsch E."/>
            <person name="Frangeul L."/>
            <person name="Goeffon A."/>
            <person name="Jauniaux N."/>
            <person name="Kachouri-Lafond R."/>
            <person name="Payen C."/>
            <person name="Potier S."/>
            <person name="Pribylova L."/>
            <person name="Ozanne C."/>
            <person name="Richard G.-F."/>
            <person name="Sacerdot C."/>
            <person name="Straub M.-L."/>
            <person name="Talla E."/>
        </authorList>
    </citation>
    <scope>NUCLEOTIDE SEQUENCE [LARGE SCALE GENOMIC DNA]</scope>
    <source>
        <strain evidence="3">ATCC 56472 / CBS 6340 / NRRL Y-8284</strain>
    </source>
</reference>
<dbReference type="OMA" id="VPCFGWH"/>
<dbReference type="InterPro" id="IPR001130">
    <property type="entry name" value="TatD-like"/>
</dbReference>
<feature type="binding site" evidence="1">
    <location>
        <position position="127"/>
    </location>
    <ligand>
        <name>a divalent metal cation</name>
        <dbReference type="ChEBI" id="CHEBI:60240"/>
        <label>1</label>
    </ligand>
</feature>
<dbReference type="PIRSF" id="PIRSF005902">
    <property type="entry name" value="DNase_TatD"/>
    <property type="match status" value="1"/>
</dbReference>
<protein>
    <submittedName>
        <fullName evidence="2">KLTH0C04466p</fullName>
    </submittedName>
</protein>
<dbReference type="GO" id="GO:0016788">
    <property type="term" value="F:hydrolase activity, acting on ester bonds"/>
    <property type="evidence" value="ECO:0007669"/>
    <property type="project" value="InterPro"/>
</dbReference>
<evidence type="ECO:0000256" key="1">
    <source>
        <dbReference type="PIRSR" id="PIRSR005902-1"/>
    </source>
</evidence>
<dbReference type="FunCoup" id="C5DDX1">
    <property type="interactions" value="62"/>
</dbReference>
<accession>C5DDX1</accession>
<dbReference type="KEGG" id="lth:KLTH0C04466g"/>
<evidence type="ECO:0000313" key="2">
    <source>
        <dbReference type="EMBL" id="CAR21982.1"/>
    </source>
</evidence>
<dbReference type="Pfam" id="PF01026">
    <property type="entry name" value="TatD_DNase"/>
    <property type="match status" value="1"/>
</dbReference>
<evidence type="ECO:0000313" key="3">
    <source>
        <dbReference type="Proteomes" id="UP000002036"/>
    </source>
</evidence>
<gene>
    <name evidence="2" type="ordered locus">KLTH0C04466g</name>
</gene>
<dbReference type="AlphaFoldDB" id="C5DDX1"/>
<dbReference type="GeneID" id="8291285"/>
<feature type="binding site" evidence="1">
    <location>
        <position position="208"/>
    </location>
    <ligand>
        <name>a divalent metal cation</name>
        <dbReference type="ChEBI" id="CHEBI:60240"/>
        <label>2</label>
    </ligand>
</feature>
<name>C5DDX1_LACTC</name>
<feature type="binding site" evidence="1">
    <location>
        <position position="181"/>
    </location>
    <ligand>
        <name>a divalent metal cation</name>
        <dbReference type="ChEBI" id="CHEBI:60240"/>
        <label>2</label>
    </ligand>
</feature>
<dbReference type="OrthoDB" id="413993at2759"/>
<dbReference type="InParanoid" id="C5DDX1"/>
<dbReference type="GO" id="GO:0046872">
    <property type="term" value="F:metal ion binding"/>
    <property type="evidence" value="ECO:0007669"/>
    <property type="project" value="UniProtKB-KW"/>
</dbReference>
<keyword evidence="3" id="KW-1185">Reference proteome</keyword>
<dbReference type="PANTHER" id="PTHR47345">
    <property type="entry name" value="CUT9-INTERACTING PROTEIN SCN1"/>
    <property type="match status" value="1"/>
</dbReference>
<dbReference type="Gene3D" id="3.20.20.140">
    <property type="entry name" value="Metal-dependent hydrolases"/>
    <property type="match status" value="1"/>
</dbReference>
<sequence>MGALYVDAHCHVTTSVERQNVALKVPEVAIERCFMSNNTFDWHQVKCLGSSDQKGLSSIGFGVHPWYSHLYYTGEVPATAQGHYQQVLQGGSAEELEQVIAQLPPPTGLSEYIANEFDPARVCCVGEIGLDKLFRLPGNGFYQGDQRAPLGRVRVRIEHQVQIFKKLCALAVKHSLPVSVHCVKCPSLMYDLCKEHLLPHAGVKICLHSFTGSLETLESFWLAQFPHERLFVSVSRYINFKAVESGLQLLQKLPLKCVLTETDFTWDTTEPDRLLQELEFLVQQVAEAYQLDSPEVAKGAIYQNFQRFKGH</sequence>
<dbReference type="SUPFAM" id="SSF51556">
    <property type="entry name" value="Metallo-dependent hydrolases"/>
    <property type="match status" value="1"/>
</dbReference>
<feature type="binding site" evidence="1">
    <location>
        <position position="263"/>
    </location>
    <ligand>
        <name>a divalent metal cation</name>
        <dbReference type="ChEBI" id="CHEBI:60240"/>
        <label>1</label>
    </ligand>
</feature>